<protein>
    <submittedName>
        <fullName evidence="2">Uncharacterized protein</fullName>
    </submittedName>
</protein>
<dbReference type="EMBL" id="JBBCAQ010000008">
    <property type="protein sequence ID" value="KAK7602543.1"/>
    <property type="molecule type" value="Genomic_DNA"/>
</dbReference>
<evidence type="ECO:0000313" key="3">
    <source>
        <dbReference type="Proteomes" id="UP001367676"/>
    </source>
</evidence>
<keyword evidence="3" id="KW-1185">Reference proteome</keyword>
<proteinExistence type="predicted"/>
<organism evidence="2 3">
    <name type="scientific">Parthenolecanium corni</name>
    <dbReference type="NCBI Taxonomy" id="536013"/>
    <lineage>
        <taxon>Eukaryota</taxon>
        <taxon>Metazoa</taxon>
        <taxon>Ecdysozoa</taxon>
        <taxon>Arthropoda</taxon>
        <taxon>Hexapoda</taxon>
        <taxon>Insecta</taxon>
        <taxon>Pterygota</taxon>
        <taxon>Neoptera</taxon>
        <taxon>Paraneoptera</taxon>
        <taxon>Hemiptera</taxon>
        <taxon>Sternorrhyncha</taxon>
        <taxon>Coccoidea</taxon>
        <taxon>Coccidae</taxon>
        <taxon>Parthenolecanium</taxon>
    </lineage>
</organism>
<dbReference type="AlphaFoldDB" id="A0AAN9U1M5"/>
<evidence type="ECO:0000256" key="1">
    <source>
        <dbReference type="SAM" id="MobiDB-lite"/>
    </source>
</evidence>
<gene>
    <name evidence="2" type="ORF">V9T40_008132</name>
</gene>
<comment type="caution">
    <text evidence="2">The sequence shown here is derived from an EMBL/GenBank/DDBJ whole genome shotgun (WGS) entry which is preliminary data.</text>
</comment>
<dbReference type="Proteomes" id="UP001367676">
    <property type="component" value="Unassembled WGS sequence"/>
</dbReference>
<name>A0AAN9U1M5_9HEMI</name>
<sequence>MELCGKPDEFSRQCWDSEKSRSEKWQRFLSEPLGPYPFIESFIGFLKHISPCNDYCQELVEIMFNMTDRMMQSYFIGGPLDESPIESKKIADAVLCLEMMEMEGSLFLFYRFETIENEREGAAKVTTKPRTGNTEGVQPQNETEGKNGDTELSVNQRVKRVYGNFSREELRKLVIEADVEEQKFKFKVSTVKSYLEEFEPLRLALKQKHMLQYMEFCGKPYKFSRQCWDLEKSRSEKWQRFLSEPLGPYPFIESFIGFLKHISPCNDYCQELVEIMFNMTDRMMQSYFIGGPLDESPIESKKIADARDLESIRYVSKLQFILETLEWYGKPEKVDRHYWNFEVAPTAKWKQIFAERSENHCLVQRFLDSLKTSIPTEEERLQSIETIFLECHDMLLTYFLSDKIPLDIFKDQRLVTIVGCLEMMDDEISKFHRIQKM</sequence>
<feature type="compositionally biased region" description="Polar residues" evidence="1">
    <location>
        <begin position="128"/>
        <end position="142"/>
    </location>
</feature>
<evidence type="ECO:0000313" key="2">
    <source>
        <dbReference type="EMBL" id="KAK7602543.1"/>
    </source>
</evidence>
<feature type="region of interest" description="Disordered" evidence="1">
    <location>
        <begin position="123"/>
        <end position="150"/>
    </location>
</feature>
<reference evidence="2 3" key="1">
    <citation type="submission" date="2024-03" db="EMBL/GenBank/DDBJ databases">
        <title>Adaptation during the transition from Ophiocordyceps entomopathogen to insect associate is accompanied by gene loss and intensified selection.</title>
        <authorList>
            <person name="Ward C.M."/>
            <person name="Onetto C.A."/>
            <person name="Borneman A.R."/>
        </authorList>
    </citation>
    <scope>NUCLEOTIDE SEQUENCE [LARGE SCALE GENOMIC DNA]</scope>
    <source>
        <strain evidence="2">AWRI1</strain>
        <tissue evidence="2">Single Adult Female</tissue>
    </source>
</reference>
<accession>A0AAN9U1M5</accession>